<gene>
    <name evidence="1" type="ORF">HV823_24385</name>
</gene>
<evidence type="ECO:0000313" key="2">
    <source>
        <dbReference type="Proteomes" id="UP000659172"/>
    </source>
</evidence>
<protein>
    <submittedName>
        <fullName evidence="1">DUF982 domain-containing protein</fullName>
    </submittedName>
</protein>
<dbReference type="Pfam" id="PF06169">
    <property type="entry name" value="DUF982"/>
    <property type="match status" value="1"/>
</dbReference>
<proteinExistence type="predicted"/>
<comment type="caution">
    <text evidence="1">The sequence shown here is derived from an EMBL/GenBank/DDBJ whole genome shotgun (WGS) entry which is preliminary data.</text>
</comment>
<dbReference type="InterPro" id="IPR010385">
    <property type="entry name" value="DUF982"/>
</dbReference>
<sequence>MSKWSAPVRLTLDGAGDQTVHGPYAAAMLLMISWPTKSGTQRDRAERMCLAAIKDATASEGARDAFLAAIEEAGLTAGRESGDPIAA</sequence>
<reference evidence="1 2" key="1">
    <citation type="submission" date="2020-06" db="EMBL/GenBank/DDBJ databases">
        <title>Rhizobium sp.nov. isolated from the tomato plant.</title>
        <authorList>
            <person name="Thin K.K."/>
            <person name="Zhang X."/>
            <person name="He S."/>
        </authorList>
    </citation>
    <scope>NUCLEOTIDE SEQUENCE [LARGE SCALE GENOMIC DNA]</scope>
    <source>
        <strain evidence="1 2">DBTS2</strain>
    </source>
</reference>
<keyword evidence="2" id="KW-1185">Reference proteome</keyword>
<organism evidence="1 2">
    <name type="scientific">Mycoplana rhizolycopersici</name>
    <dbReference type="NCBI Taxonomy" id="2746702"/>
    <lineage>
        <taxon>Bacteria</taxon>
        <taxon>Pseudomonadati</taxon>
        <taxon>Pseudomonadota</taxon>
        <taxon>Alphaproteobacteria</taxon>
        <taxon>Hyphomicrobiales</taxon>
        <taxon>Rhizobiaceae</taxon>
        <taxon>Mycoplana</taxon>
    </lineage>
</organism>
<accession>A0ABX2QMD3</accession>
<evidence type="ECO:0000313" key="1">
    <source>
        <dbReference type="EMBL" id="NVP58378.1"/>
    </source>
</evidence>
<dbReference type="EMBL" id="JABXYK010000024">
    <property type="protein sequence ID" value="NVP58378.1"/>
    <property type="molecule type" value="Genomic_DNA"/>
</dbReference>
<dbReference type="Gene3D" id="6.10.250.730">
    <property type="match status" value="1"/>
</dbReference>
<name>A0ABX2QMD3_9HYPH</name>
<dbReference type="Proteomes" id="UP000659172">
    <property type="component" value="Unassembled WGS sequence"/>
</dbReference>